<name>A0ABN7P3D4_TIMPD</name>
<evidence type="ECO:0000256" key="23">
    <source>
        <dbReference type="ARBA" id="ARBA00033274"/>
    </source>
</evidence>
<evidence type="ECO:0000256" key="18">
    <source>
        <dbReference type="ARBA" id="ARBA00023166"/>
    </source>
</evidence>
<keyword evidence="19" id="KW-0753">Steroid metabolism</keyword>
<dbReference type="InterPro" id="IPR050479">
    <property type="entry name" value="CYP11_CYP27_families"/>
</dbReference>
<evidence type="ECO:0000256" key="6">
    <source>
        <dbReference type="ARBA" id="ARBA00019844"/>
    </source>
</evidence>
<evidence type="ECO:0000313" key="26">
    <source>
        <dbReference type="EMBL" id="CAG2059880.1"/>
    </source>
</evidence>
<dbReference type="Pfam" id="PF00067">
    <property type="entry name" value="p450"/>
    <property type="match status" value="1"/>
</dbReference>
<dbReference type="PROSITE" id="PS00086">
    <property type="entry name" value="CYTOCHROME_P450"/>
    <property type="match status" value="1"/>
</dbReference>
<keyword evidence="13 25" id="KW-0408">Iron</keyword>
<keyword evidence="20" id="KW-0755">Steroidogenesis</keyword>
<dbReference type="InterPro" id="IPR036396">
    <property type="entry name" value="Cyt_P450_sf"/>
</dbReference>
<evidence type="ECO:0000256" key="24">
    <source>
        <dbReference type="ARBA" id="ARBA00033394"/>
    </source>
</evidence>
<evidence type="ECO:0000256" key="19">
    <source>
        <dbReference type="ARBA" id="ARBA00023221"/>
    </source>
</evidence>
<keyword evidence="7" id="KW-0153">Cholesterol metabolism</keyword>
<evidence type="ECO:0000256" key="7">
    <source>
        <dbReference type="ARBA" id="ARBA00022548"/>
    </source>
</evidence>
<comment type="cofactor">
    <cofactor evidence="1">
        <name>heme</name>
        <dbReference type="ChEBI" id="CHEBI:30413"/>
    </cofactor>
</comment>
<evidence type="ECO:0000256" key="12">
    <source>
        <dbReference type="ARBA" id="ARBA00023002"/>
    </source>
</evidence>
<evidence type="ECO:0000256" key="13">
    <source>
        <dbReference type="ARBA" id="ARBA00023004"/>
    </source>
</evidence>
<evidence type="ECO:0000256" key="17">
    <source>
        <dbReference type="ARBA" id="ARBA00023136"/>
    </source>
</evidence>
<accession>A0ABN7P3D4</accession>
<evidence type="ECO:0000256" key="4">
    <source>
        <dbReference type="ARBA" id="ARBA00010617"/>
    </source>
</evidence>
<evidence type="ECO:0000256" key="16">
    <source>
        <dbReference type="ARBA" id="ARBA00023128"/>
    </source>
</evidence>
<evidence type="ECO:0000256" key="22">
    <source>
        <dbReference type="ARBA" id="ARBA00032666"/>
    </source>
</evidence>
<evidence type="ECO:0000256" key="20">
    <source>
        <dbReference type="ARBA" id="ARBA00023250"/>
    </source>
</evidence>
<keyword evidence="8 25" id="KW-0349">Heme</keyword>
<evidence type="ECO:0000256" key="21">
    <source>
        <dbReference type="ARBA" id="ARBA00030343"/>
    </source>
</evidence>
<protein>
    <recommendedName>
        <fullName evidence="6">Cholesterol side-chain cleavage enzyme, mitochondrial</fullName>
        <ecNumber evidence="5">1.14.15.6</ecNumber>
    </recommendedName>
    <alternativeName>
        <fullName evidence="21">CYPXIA1</fullName>
    </alternativeName>
    <alternativeName>
        <fullName evidence="23">Cholesterol desmolase</fullName>
    </alternativeName>
    <alternativeName>
        <fullName evidence="22">Cytochrome P450 11A1</fullName>
    </alternativeName>
    <alternativeName>
        <fullName evidence="24">Cytochrome P450(scc)</fullName>
    </alternativeName>
</protein>
<evidence type="ECO:0000256" key="9">
    <source>
        <dbReference type="ARBA" id="ARBA00022723"/>
    </source>
</evidence>
<comment type="caution">
    <text evidence="26">The sequence shown here is derived from an EMBL/GenBank/DDBJ whole genome shotgun (WGS) entry which is preliminary data.</text>
</comment>
<dbReference type="InterPro" id="IPR017972">
    <property type="entry name" value="Cyt_P450_CS"/>
</dbReference>
<keyword evidence="11" id="KW-0809">Transit peptide</keyword>
<dbReference type="Proteomes" id="UP001153148">
    <property type="component" value="Unassembled WGS sequence"/>
</dbReference>
<dbReference type="PANTHER" id="PTHR24279">
    <property type="entry name" value="CYTOCHROME P450"/>
    <property type="match status" value="1"/>
</dbReference>
<keyword evidence="15" id="KW-0443">Lipid metabolism</keyword>
<evidence type="ECO:0000256" key="11">
    <source>
        <dbReference type="ARBA" id="ARBA00022946"/>
    </source>
</evidence>
<evidence type="ECO:0000256" key="2">
    <source>
        <dbReference type="ARBA" id="ARBA00004637"/>
    </source>
</evidence>
<keyword evidence="12 25" id="KW-0560">Oxidoreductase</keyword>
<dbReference type="PRINTS" id="PR00463">
    <property type="entry name" value="EP450I"/>
</dbReference>
<proteinExistence type="inferred from homology"/>
<dbReference type="EC" id="1.14.15.6" evidence="5"/>
<dbReference type="SUPFAM" id="SSF48264">
    <property type="entry name" value="Cytochrome P450"/>
    <property type="match status" value="1"/>
</dbReference>
<dbReference type="InterPro" id="IPR001128">
    <property type="entry name" value="Cyt_P450"/>
</dbReference>
<keyword evidence="9 25" id="KW-0479">Metal-binding</keyword>
<keyword evidence="17" id="KW-0472">Membrane</keyword>
<keyword evidence="14 25" id="KW-0503">Monooxygenase</keyword>
<evidence type="ECO:0000256" key="3">
    <source>
        <dbReference type="ARBA" id="ARBA00005108"/>
    </source>
</evidence>
<reference evidence="26" key="1">
    <citation type="submission" date="2021-03" db="EMBL/GenBank/DDBJ databases">
        <authorList>
            <person name="Tran Van P."/>
        </authorList>
    </citation>
    <scope>NUCLEOTIDE SEQUENCE</scope>
</reference>
<evidence type="ECO:0000256" key="5">
    <source>
        <dbReference type="ARBA" id="ARBA00012764"/>
    </source>
</evidence>
<dbReference type="PANTHER" id="PTHR24279:SF3">
    <property type="entry name" value="CHOLESTEROL SIDE-CHAIN CLEAVAGE ENZYME, MITOCHONDRIAL"/>
    <property type="match status" value="1"/>
</dbReference>
<evidence type="ECO:0000256" key="14">
    <source>
        <dbReference type="ARBA" id="ARBA00023033"/>
    </source>
</evidence>
<evidence type="ECO:0000256" key="25">
    <source>
        <dbReference type="RuleBase" id="RU000461"/>
    </source>
</evidence>
<keyword evidence="10" id="KW-0999">Mitochondrion inner membrane</keyword>
<comment type="pathway">
    <text evidence="3">Lipid metabolism; C21-steroid hormone metabolism.</text>
</comment>
<dbReference type="Gene3D" id="1.10.630.10">
    <property type="entry name" value="Cytochrome P450"/>
    <property type="match status" value="1"/>
</dbReference>
<evidence type="ECO:0000313" key="27">
    <source>
        <dbReference type="Proteomes" id="UP001153148"/>
    </source>
</evidence>
<gene>
    <name evidence="26" type="ORF">TPAB3V08_LOCUS6839</name>
</gene>
<comment type="subcellular location">
    <subcellularLocation>
        <location evidence="2">Mitochondrion inner membrane</location>
        <topology evidence="2">Peripheral membrane protein</topology>
    </subcellularLocation>
</comment>
<dbReference type="InterPro" id="IPR002401">
    <property type="entry name" value="Cyt_P450_E_grp-I"/>
</dbReference>
<keyword evidence="27" id="KW-1185">Reference proteome</keyword>
<keyword evidence="16" id="KW-0496">Mitochondrion</keyword>
<evidence type="ECO:0000256" key="10">
    <source>
        <dbReference type="ARBA" id="ARBA00022792"/>
    </source>
</evidence>
<evidence type="ECO:0000256" key="1">
    <source>
        <dbReference type="ARBA" id="ARBA00001971"/>
    </source>
</evidence>
<evidence type="ECO:0000256" key="15">
    <source>
        <dbReference type="ARBA" id="ARBA00023098"/>
    </source>
</evidence>
<dbReference type="EMBL" id="CAJPIN010010794">
    <property type="protein sequence ID" value="CAG2059880.1"/>
    <property type="molecule type" value="Genomic_DNA"/>
</dbReference>
<evidence type="ECO:0000256" key="8">
    <source>
        <dbReference type="ARBA" id="ARBA00022617"/>
    </source>
</evidence>
<comment type="similarity">
    <text evidence="4 25">Belongs to the cytochrome P450 family.</text>
</comment>
<organism evidence="26 27">
    <name type="scientific">Timema podura</name>
    <name type="common">Walking stick</name>
    <dbReference type="NCBI Taxonomy" id="61482"/>
    <lineage>
        <taxon>Eukaryota</taxon>
        <taxon>Metazoa</taxon>
        <taxon>Ecdysozoa</taxon>
        <taxon>Arthropoda</taxon>
        <taxon>Hexapoda</taxon>
        <taxon>Insecta</taxon>
        <taxon>Pterygota</taxon>
        <taxon>Neoptera</taxon>
        <taxon>Polyneoptera</taxon>
        <taxon>Phasmatodea</taxon>
        <taxon>Timematodea</taxon>
        <taxon>Timematoidea</taxon>
        <taxon>Timematidae</taxon>
        <taxon>Timema</taxon>
    </lineage>
</organism>
<keyword evidence="18" id="KW-1207">Sterol metabolism</keyword>
<sequence>MGDRDIGNILWSFTAGHSGDVSVYPDTWETLSGNIGGRHVSGDYHPTCVLMTSHVTCLREENFEDALKFKPERWLVSDHDIHPFAAIPFGHGPRSCLGRGIAELQLWMTVAKVIRNFQIEYHYSDIQATTKLIAMPNKPLKFRFVDRVR</sequence>